<dbReference type="SUPFAM" id="SSF51230">
    <property type="entry name" value="Single hybrid motif"/>
    <property type="match status" value="1"/>
</dbReference>
<dbReference type="OrthoDB" id="9811735at2"/>
<keyword evidence="13" id="KW-1185">Reference proteome</keyword>
<accession>B2KBF0</accession>
<keyword evidence="7 9" id="KW-0275">Fatty acid biosynthesis</keyword>
<gene>
    <name evidence="12" type="ordered locus">Emin_0415</name>
</gene>
<dbReference type="GO" id="GO:0006633">
    <property type="term" value="P:fatty acid biosynthetic process"/>
    <property type="evidence" value="ECO:0007669"/>
    <property type="project" value="UniProtKB-UniPathway"/>
</dbReference>
<dbReference type="AlphaFoldDB" id="B2KBF0"/>
<dbReference type="GO" id="GO:0009317">
    <property type="term" value="C:acetyl-CoA carboxylase complex"/>
    <property type="evidence" value="ECO:0007669"/>
    <property type="project" value="InterPro"/>
</dbReference>
<dbReference type="InterPro" id="IPR000089">
    <property type="entry name" value="Biotin_lipoyl"/>
</dbReference>
<evidence type="ECO:0000256" key="8">
    <source>
        <dbReference type="ARBA" id="ARBA00023267"/>
    </source>
</evidence>
<evidence type="ECO:0000256" key="4">
    <source>
        <dbReference type="ARBA" id="ARBA00022516"/>
    </source>
</evidence>
<dbReference type="InterPro" id="IPR011053">
    <property type="entry name" value="Single_hybrid_motif"/>
</dbReference>
<dbReference type="Gene3D" id="2.40.50.100">
    <property type="match status" value="1"/>
</dbReference>
<dbReference type="PANTHER" id="PTHR45266">
    <property type="entry name" value="OXALOACETATE DECARBOXYLASE ALPHA CHAIN"/>
    <property type="match status" value="1"/>
</dbReference>
<feature type="region of interest" description="Disordered" evidence="10">
    <location>
        <begin position="1"/>
        <end position="28"/>
    </location>
</feature>
<dbReference type="STRING" id="445932.Emin_0415"/>
<dbReference type="Proteomes" id="UP000001029">
    <property type="component" value="Chromosome"/>
</dbReference>
<dbReference type="UniPathway" id="UPA00094"/>
<dbReference type="InterPro" id="IPR001249">
    <property type="entry name" value="AcCoA_biotinCC"/>
</dbReference>
<dbReference type="HOGENOM" id="CLU_016733_3_1_0"/>
<dbReference type="GO" id="GO:0003989">
    <property type="term" value="F:acetyl-CoA carboxylase activity"/>
    <property type="evidence" value="ECO:0007669"/>
    <property type="project" value="InterPro"/>
</dbReference>
<dbReference type="PANTHER" id="PTHR45266:SF3">
    <property type="entry name" value="OXALOACETATE DECARBOXYLASE ALPHA CHAIN"/>
    <property type="match status" value="1"/>
</dbReference>
<evidence type="ECO:0000256" key="1">
    <source>
        <dbReference type="ARBA" id="ARBA00003761"/>
    </source>
</evidence>
<keyword evidence="6 9" id="KW-0443">Lipid metabolism</keyword>
<feature type="domain" description="Lipoyl-binding" evidence="11">
    <location>
        <begin position="94"/>
        <end position="170"/>
    </location>
</feature>
<dbReference type="PROSITE" id="PS50968">
    <property type="entry name" value="BIOTINYL_LIPOYL"/>
    <property type="match status" value="1"/>
</dbReference>
<dbReference type="InterPro" id="IPR001882">
    <property type="entry name" value="Biotin_BS"/>
</dbReference>
<protein>
    <recommendedName>
        <fullName evidence="3 9">Biotin carboxyl carrier protein of acetyl-CoA carboxylase</fullName>
    </recommendedName>
</protein>
<keyword evidence="4 9" id="KW-0444">Lipid biosynthesis</keyword>
<dbReference type="RefSeq" id="WP_012414587.1">
    <property type="nucleotide sequence ID" value="NC_010644.1"/>
</dbReference>
<keyword evidence="8 9" id="KW-0092">Biotin</keyword>
<evidence type="ECO:0000313" key="13">
    <source>
        <dbReference type="Proteomes" id="UP000001029"/>
    </source>
</evidence>
<dbReference type="CDD" id="cd06850">
    <property type="entry name" value="biotinyl_domain"/>
    <property type="match status" value="1"/>
</dbReference>
<evidence type="ECO:0000256" key="3">
    <source>
        <dbReference type="ARBA" id="ARBA00017562"/>
    </source>
</evidence>
<dbReference type="Pfam" id="PF00364">
    <property type="entry name" value="Biotin_lipoyl"/>
    <property type="match status" value="1"/>
</dbReference>
<comment type="function">
    <text evidence="1 9">This protein is a component of the acetyl coenzyme A carboxylase complex; first, biotin carboxylase catalyzes the carboxylation of the carrier protein and then the transcarboxylase transfers the carboxyl group to form malonyl-CoA.</text>
</comment>
<proteinExistence type="predicted"/>
<sequence length="172" mass="18504">MKKNKKAALKKIIKKTTKANTPKESKNESPLLKEVKQIYSFMQSENLGSVSYEQKGVTVKIVRAAPQQVAVPVAVGAVATGSAQACSAPTPEYKQVIKSPLMGIFFRGSSPSAAPFIREGEKVKAGDVVCLIEAMKVFNEVKADVDCVIKKVLVDNGKPIKAGEPLFAIEKI</sequence>
<dbReference type="KEGG" id="emi:Emin_0415"/>
<reference evidence="12 13" key="1">
    <citation type="journal article" date="2009" name="Appl. Environ. Microbiol.">
        <title>Genomic analysis of 'Elusimicrobium minutum,' the first cultivated representative of the phylum 'Elusimicrobia' (formerly termite group 1).</title>
        <authorList>
            <person name="Herlemann D.P.R."/>
            <person name="Geissinger O."/>
            <person name="Ikeda-Ohtsubo W."/>
            <person name="Kunin V."/>
            <person name="Sun H."/>
            <person name="Lapidus A."/>
            <person name="Hugenholtz P."/>
            <person name="Brune A."/>
        </authorList>
    </citation>
    <scope>NUCLEOTIDE SEQUENCE [LARGE SCALE GENOMIC DNA]</scope>
    <source>
        <strain evidence="12 13">Pei191</strain>
    </source>
</reference>
<dbReference type="EMBL" id="CP001055">
    <property type="protein sequence ID" value="ACC97972.1"/>
    <property type="molecule type" value="Genomic_DNA"/>
</dbReference>
<evidence type="ECO:0000259" key="11">
    <source>
        <dbReference type="PROSITE" id="PS50968"/>
    </source>
</evidence>
<organism evidence="12 13">
    <name type="scientific">Elusimicrobium minutum (strain Pei191)</name>
    <dbReference type="NCBI Taxonomy" id="445932"/>
    <lineage>
        <taxon>Bacteria</taxon>
        <taxon>Pseudomonadati</taxon>
        <taxon>Elusimicrobiota</taxon>
        <taxon>Elusimicrobia</taxon>
        <taxon>Elusimicrobiales</taxon>
        <taxon>Elusimicrobiaceae</taxon>
        <taxon>Elusimicrobium</taxon>
    </lineage>
</organism>
<keyword evidence="5 9" id="KW-0276">Fatty acid metabolism</keyword>
<dbReference type="PROSITE" id="PS00188">
    <property type="entry name" value="BIOTIN"/>
    <property type="match status" value="1"/>
</dbReference>
<dbReference type="PRINTS" id="PR01071">
    <property type="entry name" value="ACOABIOTINCC"/>
</dbReference>
<evidence type="ECO:0000256" key="7">
    <source>
        <dbReference type="ARBA" id="ARBA00023160"/>
    </source>
</evidence>
<evidence type="ECO:0000256" key="10">
    <source>
        <dbReference type="SAM" id="MobiDB-lite"/>
    </source>
</evidence>
<evidence type="ECO:0000256" key="9">
    <source>
        <dbReference type="RuleBase" id="RU364072"/>
    </source>
</evidence>
<feature type="compositionally biased region" description="Basic residues" evidence="10">
    <location>
        <begin position="1"/>
        <end position="17"/>
    </location>
</feature>
<evidence type="ECO:0000313" key="12">
    <source>
        <dbReference type="EMBL" id="ACC97972.1"/>
    </source>
</evidence>
<evidence type="ECO:0000256" key="6">
    <source>
        <dbReference type="ARBA" id="ARBA00023098"/>
    </source>
</evidence>
<evidence type="ECO:0000256" key="2">
    <source>
        <dbReference type="ARBA" id="ARBA00005194"/>
    </source>
</evidence>
<name>B2KBF0_ELUMP</name>
<dbReference type="InterPro" id="IPR050709">
    <property type="entry name" value="Biotin_Carboxyl_Carrier/Decarb"/>
</dbReference>
<comment type="pathway">
    <text evidence="2 9">Lipid metabolism; fatty acid biosynthesis.</text>
</comment>
<evidence type="ECO:0000256" key="5">
    <source>
        <dbReference type="ARBA" id="ARBA00022832"/>
    </source>
</evidence>